<dbReference type="Proteomes" id="UP000054564">
    <property type="component" value="Unassembled WGS sequence"/>
</dbReference>
<dbReference type="InterPro" id="IPR028565">
    <property type="entry name" value="MHD"/>
</dbReference>
<organism evidence="6 7">
    <name type="scientific">Puccinia striiformis f. sp. tritici PST-78</name>
    <dbReference type="NCBI Taxonomy" id="1165861"/>
    <lineage>
        <taxon>Eukaryota</taxon>
        <taxon>Fungi</taxon>
        <taxon>Dikarya</taxon>
        <taxon>Basidiomycota</taxon>
        <taxon>Pucciniomycotina</taxon>
        <taxon>Pucciniomycetes</taxon>
        <taxon>Pucciniales</taxon>
        <taxon>Pucciniaceae</taxon>
        <taxon>Puccinia</taxon>
    </lineage>
</organism>
<feature type="domain" description="MHD" evidence="5">
    <location>
        <begin position="208"/>
        <end position="461"/>
    </location>
</feature>
<keyword evidence="7" id="KW-1185">Reference proteome</keyword>
<dbReference type="GO" id="GO:0016192">
    <property type="term" value="P:vesicle-mediated transport"/>
    <property type="evidence" value="ECO:0007669"/>
    <property type="project" value="InterPro"/>
</dbReference>
<evidence type="ECO:0000313" key="6">
    <source>
        <dbReference type="EMBL" id="KNF06324.1"/>
    </source>
</evidence>
<dbReference type="InterPro" id="IPR050431">
    <property type="entry name" value="Adaptor_comp_med_subunit"/>
</dbReference>
<dbReference type="PROSITE" id="PS51072">
    <property type="entry name" value="MHD"/>
    <property type="match status" value="1"/>
</dbReference>
<dbReference type="InterPro" id="IPR011012">
    <property type="entry name" value="Longin-like_dom_sf"/>
</dbReference>
<dbReference type="OrthoDB" id="870at2759"/>
<dbReference type="STRING" id="1165861.A0A0L0W4A2"/>
<dbReference type="GO" id="GO:0012505">
    <property type="term" value="C:endomembrane system"/>
    <property type="evidence" value="ECO:0007669"/>
    <property type="project" value="UniProtKB-SubCell"/>
</dbReference>
<keyword evidence="2" id="KW-0813">Transport</keyword>
<comment type="subcellular location">
    <subcellularLocation>
        <location evidence="1">Endomembrane system</location>
    </subcellularLocation>
</comment>
<dbReference type="SUPFAM" id="SSF64356">
    <property type="entry name" value="SNARE-like"/>
    <property type="match status" value="1"/>
</dbReference>
<evidence type="ECO:0000259" key="5">
    <source>
        <dbReference type="PROSITE" id="PS51072"/>
    </source>
</evidence>
<keyword evidence="3" id="KW-0653">Protein transport</keyword>
<accession>A0A0L0W4A2</accession>
<dbReference type="PROSITE" id="PS00991">
    <property type="entry name" value="CLAT_ADAPTOR_M_2"/>
    <property type="match status" value="1"/>
</dbReference>
<dbReference type="Gene3D" id="3.30.450.60">
    <property type="match status" value="1"/>
</dbReference>
<evidence type="ECO:0000313" key="7">
    <source>
        <dbReference type="Proteomes" id="UP000054564"/>
    </source>
</evidence>
<sequence length="471" mass="52829">MDGLLLLNTTNGSLLLHSSFSSSFTPLAITDTLSQHTQNIKPIINLPNNLLINHSSHSSDSDSDSSGSRDIRNINTGAVSCNVVKHNLWLAGIASSDCEPSIIFEFLNNFAILLSKYLTTINPSSIENNYDLVIQLIHLTAPTLSNPFGSSSELNPIIHEFIPIKSHSLATFISEATVTLKGKSQYRIKPSIFNSNIPWRSTGLEYSKQEIWVDLIESISVILDPEGQILKYEVLGTIDIQSKLTGMPDITLKLSDPSKINKGVSFHRSIRHQKWESERVISFIPPDGKFRLMSYRSTPSTLPLPVKIQPKITIGEKGGSFEFKIACIPSIDKLVIRWELGKLSTGIISEQLNCRSIDGTLIFPHWEWNQSRNQISFFFNHDQLNCCLTGLWSHKSSENHPNHSIQVEFDSLIKVPNLSYIGLKIDKLEIKHSHQLHNSSNHHLFAGVSSTAAVHKGVKMKFKNSKYEIRW</sequence>
<keyword evidence="4" id="KW-0472">Membrane</keyword>
<dbReference type="InterPro" id="IPR018240">
    <property type="entry name" value="Clathrin_mu_CS"/>
</dbReference>
<comment type="caution">
    <text evidence="6">The sequence shown here is derived from an EMBL/GenBank/DDBJ whole genome shotgun (WGS) entry which is preliminary data.</text>
</comment>
<dbReference type="Gene3D" id="2.60.40.1170">
    <property type="entry name" value="Mu homology domain, subdomain B"/>
    <property type="match status" value="2"/>
</dbReference>
<evidence type="ECO:0000256" key="2">
    <source>
        <dbReference type="ARBA" id="ARBA00022448"/>
    </source>
</evidence>
<evidence type="ECO:0000256" key="4">
    <source>
        <dbReference type="ARBA" id="ARBA00023136"/>
    </source>
</evidence>
<dbReference type="GO" id="GO:0006886">
    <property type="term" value="P:intracellular protein transport"/>
    <property type="evidence" value="ECO:0007669"/>
    <property type="project" value="InterPro"/>
</dbReference>
<protein>
    <recommendedName>
        <fullName evidence="5">MHD domain-containing protein</fullName>
    </recommendedName>
</protein>
<name>A0A0L0W4A2_9BASI</name>
<reference evidence="7" key="1">
    <citation type="submission" date="2014-03" db="EMBL/GenBank/DDBJ databases">
        <title>The Genome Sequence of Puccinia striiformis f. sp. tritici PST-78.</title>
        <authorList>
            <consortium name="The Broad Institute Genome Sequencing Platform"/>
            <person name="Cuomo C."/>
            <person name="Hulbert S."/>
            <person name="Chen X."/>
            <person name="Walker B."/>
            <person name="Young S.K."/>
            <person name="Zeng Q."/>
            <person name="Gargeya S."/>
            <person name="Fitzgerald M."/>
            <person name="Haas B."/>
            <person name="Abouelleil A."/>
            <person name="Alvarado L."/>
            <person name="Arachchi H.M."/>
            <person name="Berlin A.M."/>
            <person name="Chapman S.B."/>
            <person name="Goldberg J."/>
            <person name="Griggs A."/>
            <person name="Gujja S."/>
            <person name="Hansen M."/>
            <person name="Howarth C."/>
            <person name="Imamovic A."/>
            <person name="Larimer J."/>
            <person name="McCowan C."/>
            <person name="Montmayeur A."/>
            <person name="Murphy C."/>
            <person name="Neiman D."/>
            <person name="Pearson M."/>
            <person name="Priest M."/>
            <person name="Roberts A."/>
            <person name="Saif S."/>
            <person name="Shea T."/>
            <person name="Sisk P."/>
            <person name="Sykes S."/>
            <person name="Wortman J."/>
            <person name="Nusbaum C."/>
            <person name="Birren B."/>
        </authorList>
    </citation>
    <scope>NUCLEOTIDE SEQUENCE [LARGE SCALE GENOMIC DNA]</scope>
    <source>
        <strain evidence="7">race PST-78</strain>
    </source>
</reference>
<proteinExistence type="predicted"/>
<dbReference type="Pfam" id="PF00928">
    <property type="entry name" value="Adap_comp_sub"/>
    <property type="match status" value="1"/>
</dbReference>
<dbReference type="InterPro" id="IPR036168">
    <property type="entry name" value="AP2_Mu_C_sf"/>
</dbReference>
<dbReference type="AlphaFoldDB" id="A0A0L0W4A2"/>
<dbReference type="GO" id="GO:0030131">
    <property type="term" value="C:clathrin adaptor complex"/>
    <property type="evidence" value="ECO:0007669"/>
    <property type="project" value="InterPro"/>
</dbReference>
<evidence type="ECO:0000256" key="3">
    <source>
        <dbReference type="ARBA" id="ARBA00022927"/>
    </source>
</evidence>
<dbReference type="SUPFAM" id="SSF49447">
    <property type="entry name" value="Second domain of Mu2 adaptin subunit (ap50) of ap2 adaptor"/>
    <property type="match status" value="1"/>
</dbReference>
<gene>
    <name evidence="6" type="ORF">PSTG_00828</name>
</gene>
<dbReference type="PANTHER" id="PTHR10529">
    <property type="entry name" value="AP COMPLEX SUBUNIT MU"/>
    <property type="match status" value="1"/>
</dbReference>
<evidence type="ECO:0000256" key="1">
    <source>
        <dbReference type="ARBA" id="ARBA00004308"/>
    </source>
</evidence>
<dbReference type="EMBL" id="AJIL01000004">
    <property type="protein sequence ID" value="KNF06324.1"/>
    <property type="molecule type" value="Genomic_DNA"/>
</dbReference>